<dbReference type="UniPathway" id="UPA00070">
    <property type="reaction ID" value="UER00119"/>
</dbReference>
<dbReference type="Pfam" id="PF00156">
    <property type="entry name" value="Pribosyltran"/>
    <property type="match status" value="1"/>
</dbReference>
<reference evidence="11" key="4">
    <citation type="submission" date="2017-10" db="EMBL/GenBank/DDBJ databases">
        <authorList>
            <person name="Frank J."/>
        </authorList>
    </citation>
    <scope>NUCLEOTIDE SEQUENCE [LARGE SCALE GENOMIC DNA]</scope>
</reference>
<evidence type="ECO:0000256" key="1">
    <source>
        <dbReference type="ARBA" id="ARBA00004889"/>
    </source>
</evidence>
<comment type="catalytic activity">
    <reaction evidence="6">
        <text>orotidine 5'-phosphate + diphosphate = orotate + 5-phospho-alpha-D-ribose 1-diphosphate</text>
        <dbReference type="Rhea" id="RHEA:10380"/>
        <dbReference type="ChEBI" id="CHEBI:30839"/>
        <dbReference type="ChEBI" id="CHEBI:33019"/>
        <dbReference type="ChEBI" id="CHEBI:57538"/>
        <dbReference type="ChEBI" id="CHEBI:58017"/>
        <dbReference type="EC" id="2.4.2.10"/>
    </reaction>
</comment>
<dbReference type="Gene3D" id="3.40.50.2020">
    <property type="match status" value="1"/>
</dbReference>
<evidence type="ECO:0000256" key="6">
    <source>
        <dbReference type="HAMAP-Rule" id="MF_01208"/>
    </source>
</evidence>
<evidence type="ECO:0000313" key="12">
    <source>
        <dbReference type="Proteomes" id="UP000501926"/>
    </source>
</evidence>
<reference evidence="8" key="2">
    <citation type="submission" date="2006-01" db="EMBL/GenBank/DDBJ databases">
        <authorList>
            <person name="Genoscope"/>
        </authorList>
    </citation>
    <scope>NUCLEOTIDE SEQUENCE</scope>
</reference>
<dbReference type="GO" id="GO:0044205">
    <property type="term" value="P:'de novo' UMP biosynthetic process"/>
    <property type="evidence" value="ECO:0007669"/>
    <property type="project" value="UniProtKB-UniRule"/>
</dbReference>
<dbReference type="GO" id="GO:0004588">
    <property type="term" value="F:orotate phosphoribosyltransferase activity"/>
    <property type="evidence" value="ECO:0007669"/>
    <property type="project" value="UniProtKB-UniRule"/>
</dbReference>
<evidence type="ECO:0000313" key="11">
    <source>
        <dbReference type="Proteomes" id="UP000221734"/>
    </source>
</evidence>
<evidence type="ECO:0000313" key="9">
    <source>
        <dbReference type="EMBL" id="QII13989.1"/>
    </source>
</evidence>
<feature type="binding site" evidence="6">
    <location>
        <position position="171"/>
    </location>
    <ligand>
        <name>orotate</name>
        <dbReference type="ChEBI" id="CHEBI:30839"/>
    </ligand>
</feature>
<dbReference type="CDD" id="cd06223">
    <property type="entry name" value="PRTases_typeI"/>
    <property type="match status" value="1"/>
</dbReference>
<dbReference type="EC" id="2.4.2.10" evidence="2 6"/>
<dbReference type="SUPFAM" id="SSF53271">
    <property type="entry name" value="PRTase-like"/>
    <property type="match status" value="1"/>
</dbReference>
<dbReference type="AlphaFoldDB" id="Q1PWC9"/>
<dbReference type="PANTHER" id="PTHR19278">
    <property type="entry name" value="OROTATE PHOSPHORIBOSYLTRANSFERASE"/>
    <property type="match status" value="1"/>
</dbReference>
<dbReference type="HAMAP" id="MF_01208">
    <property type="entry name" value="PyrE"/>
    <property type="match status" value="1"/>
</dbReference>
<evidence type="ECO:0000256" key="4">
    <source>
        <dbReference type="ARBA" id="ARBA00022679"/>
    </source>
</evidence>
<proteinExistence type="inferred from homology"/>
<evidence type="ECO:0000256" key="2">
    <source>
        <dbReference type="ARBA" id="ARBA00011971"/>
    </source>
</evidence>
<dbReference type="Proteomes" id="UP000221734">
    <property type="component" value="Chromosome Kuenenia_stuttgartiensis_MBR1"/>
</dbReference>
<dbReference type="InterPro" id="IPR029057">
    <property type="entry name" value="PRTase-like"/>
</dbReference>
<comment type="cofactor">
    <cofactor evidence="6">
        <name>Mg(2+)</name>
        <dbReference type="ChEBI" id="CHEBI:18420"/>
    </cofactor>
</comment>
<dbReference type="InterPro" id="IPR023031">
    <property type="entry name" value="OPRT"/>
</dbReference>
<gene>
    <name evidence="8" type="primary">PyrE</name>
    <name evidence="6 9" type="synonym">pyrE</name>
    <name evidence="9" type="ORF">KsCSTR_46100</name>
    <name evidence="10" type="ORF">KSMBR1_2443</name>
    <name evidence="8" type="ORF">kustc0786</name>
</gene>
<reference evidence="10" key="3">
    <citation type="submission" date="2017-10" db="EMBL/GenBank/DDBJ databases">
        <authorList>
            <person name="Banno H."/>
            <person name="Chua N.-H."/>
        </authorList>
    </citation>
    <scope>NUCLEOTIDE SEQUENCE [LARGE SCALE GENOMIC DNA]</scope>
    <source>
        <strain evidence="10">Kuenenia_mbr1_ru-nijmegen</strain>
    </source>
</reference>
<keyword evidence="11" id="KW-1185">Reference proteome</keyword>
<dbReference type="Proteomes" id="UP000501926">
    <property type="component" value="Chromosome"/>
</dbReference>
<dbReference type="EMBL" id="CT573073">
    <property type="protein sequence ID" value="CAJ71531.1"/>
    <property type="molecule type" value="Genomic_DNA"/>
</dbReference>
<comment type="subunit">
    <text evidence="6">Homodimer.</text>
</comment>
<dbReference type="EMBL" id="CP049055">
    <property type="protein sequence ID" value="QII13989.1"/>
    <property type="molecule type" value="Genomic_DNA"/>
</dbReference>
<evidence type="ECO:0000256" key="3">
    <source>
        <dbReference type="ARBA" id="ARBA00022676"/>
    </source>
</evidence>
<reference evidence="9 12" key="5">
    <citation type="submission" date="2020-02" db="EMBL/GenBank/DDBJ databases">
        <title>Newly sequenced genome of strain CSTR1 showed variability in Candidatus Kuenenia stuttgartiensis genomes.</title>
        <authorList>
            <person name="Ding C."/>
            <person name="Adrian L."/>
        </authorList>
    </citation>
    <scope>NUCLEOTIDE SEQUENCE [LARGE SCALE GENOMIC DNA]</scope>
    <source>
        <strain evidence="9 12">CSTR1</strain>
    </source>
</reference>
<feature type="binding site" evidence="6">
    <location>
        <position position="145"/>
    </location>
    <ligand>
        <name>5-phospho-alpha-D-ribose 1-diphosphate</name>
        <dbReference type="ChEBI" id="CHEBI:58017"/>
        <note>ligand shared between dimeric partners</note>
    </ligand>
</feature>
<organism evidence="8">
    <name type="scientific">Kuenenia stuttgartiensis</name>
    <dbReference type="NCBI Taxonomy" id="174633"/>
    <lineage>
        <taxon>Bacteria</taxon>
        <taxon>Pseudomonadati</taxon>
        <taxon>Planctomycetota</taxon>
        <taxon>Candidatus Brocadiia</taxon>
        <taxon>Candidatus Brocadiales</taxon>
        <taxon>Candidatus Brocadiaceae</taxon>
        <taxon>Candidatus Kuenenia</taxon>
    </lineage>
</organism>
<feature type="binding site" description="in other chain" evidence="6">
    <location>
        <position position="142"/>
    </location>
    <ligand>
        <name>5-phospho-alpha-D-ribose 1-diphosphate</name>
        <dbReference type="ChEBI" id="CHEBI:58017"/>
        <note>ligand shared between dimeric partners</note>
    </ligand>
</feature>
<feature type="binding site" evidence="6">
    <location>
        <position position="141"/>
    </location>
    <ligand>
        <name>5-phospho-alpha-D-ribose 1-diphosphate</name>
        <dbReference type="ChEBI" id="CHEBI:58017"/>
        <note>ligand shared between dimeric partners</note>
    </ligand>
</feature>
<comment type="function">
    <text evidence="6">Catalyzes the transfer of a ribosyl phosphate group from 5-phosphoribose 1-diphosphate to orotate, leading to the formation of orotidine monophosphate (OMP).</text>
</comment>
<comment type="caution">
    <text evidence="6">Lacks conserved residue(s) required for the propagation of feature annotation.</text>
</comment>
<keyword evidence="5 6" id="KW-0665">Pyrimidine biosynthesis</keyword>
<dbReference type="InterPro" id="IPR004467">
    <property type="entry name" value="Or_phspho_trans_dom"/>
</dbReference>
<feature type="binding site" description="in other chain" evidence="6">
    <location>
        <begin position="167"/>
        <end position="175"/>
    </location>
    <ligand>
        <name>5-phospho-alpha-D-ribose 1-diphosphate</name>
        <dbReference type="ChEBI" id="CHEBI:58017"/>
        <note>ligand shared between dimeric partners</note>
    </ligand>
</feature>
<feature type="binding site" evidence="6">
    <location>
        <position position="199"/>
    </location>
    <ligand>
        <name>orotate</name>
        <dbReference type="ChEBI" id="CHEBI:30839"/>
    </ligand>
</feature>
<evidence type="ECO:0000259" key="7">
    <source>
        <dbReference type="Pfam" id="PF00156"/>
    </source>
</evidence>
<comment type="pathway">
    <text evidence="1 6">Pyrimidine metabolism; UMP biosynthesis via de novo pathway; UMP from orotate: step 1/2.</text>
</comment>
<evidence type="ECO:0000313" key="10">
    <source>
        <dbReference type="EMBL" id="SOH04930.1"/>
    </source>
</evidence>
<dbReference type="GO" id="GO:0000287">
    <property type="term" value="F:magnesium ion binding"/>
    <property type="evidence" value="ECO:0007669"/>
    <property type="project" value="UniProtKB-UniRule"/>
</dbReference>
<dbReference type="EMBL" id="LT934425">
    <property type="protein sequence ID" value="SOH04930.1"/>
    <property type="molecule type" value="Genomic_DNA"/>
</dbReference>
<dbReference type="InterPro" id="IPR000836">
    <property type="entry name" value="PRTase_dom"/>
</dbReference>
<keyword evidence="6" id="KW-0460">Magnesium</keyword>
<sequence length="231" mass="25797">MEDGLKRRSIQLTINFESVQNSPINIDNARKALLQALIERSFKYDERPVFKLTSGKTSNYYINCKATTLNPSSMLLIGSLFYEKIRHLDVDAIGGLTHGADPIAFATAMVSAMSEARGQRSEVGDQWSDLRVKPVQAFVIRKEAKSHGLMKVIEGNVSEGDKVVIVDDVVTTGGSTIQAIDRAREHKLEIVKVIALVDRQEGGRENIEKKMVIFESLFTRDELIDAYKNKP</sequence>
<evidence type="ECO:0000256" key="5">
    <source>
        <dbReference type="ARBA" id="ARBA00022975"/>
    </source>
</evidence>
<feature type="binding site" evidence="6">
    <location>
        <position position="147"/>
    </location>
    <ligand>
        <name>5-phospho-alpha-D-ribose 1-diphosphate</name>
        <dbReference type="ChEBI" id="CHEBI:58017"/>
        <note>ligand shared between dimeric partners</note>
    </ligand>
</feature>
<reference evidence="8" key="1">
    <citation type="journal article" date="2006" name="Nature">
        <title>Deciphering the evolution and metabolism of an anammox bacterium from a community genome.</title>
        <authorList>
            <person name="Strous M."/>
            <person name="Pelletier E."/>
            <person name="Mangenot S."/>
            <person name="Rattei T."/>
            <person name="Lehner A."/>
            <person name="Taylor M.W."/>
            <person name="Horn M."/>
            <person name="Daims H."/>
            <person name="Bartol-Mavel D."/>
            <person name="Wincker P."/>
            <person name="Barbe V."/>
            <person name="Fonknechten N."/>
            <person name="Vallenet D."/>
            <person name="Segurens B."/>
            <person name="Schenowitz-Truong C."/>
            <person name="Medigue C."/>
            <person name="Collingro A."/>
            <person name="Snel B."/>
            <person name="Dutilh B.E."/>
            <person name="OpDenCamp H.J.M."/>
            <person name="vanDerDrift C."/>
            <person name="Cirpus I."/>
            <person name="vanDePas-Schoonen K.T."/>
            <person name="Harhangi H.R."/>
            <person name="vanNiftrik L."/>
            <person name="Schmid M."/>
            <person name="Keltjens J."/>
            <person name="vanDeVossenberg J."/>
            <person name="Kartal B."/>
            <person name="Meier H."/>
            <person name="Frishman D."/>
            <person name="Huynen M.A."/>
            <person name="Mewes H."/>
            <person name="Weissenbach J."/>
            <person name="Jetten M.S.M."/>
            <person name="Wagner M."/>
            <person name="LePaslier D."/>
        </authorList>
    </citation>
    <scope>NUCLEOTIDE SEQUENCE</scope>
</reference>
<protein>
    <recommendedName>
        <fullName evidence="2 6">Orotate phosphoribosyltransferase</fullName>
        <shortName evidence="6">OPRT</shortName>
        <shortName evidence="6">OPRTase</shortName>
        <ecNumber evidence="2 6">2.4.2.10</ecNumber>
    </recommendedName>
</protein>
<evidence type="ECO:0000313" key="8">
    <source>
        <dbReference type="EMBL" id="CAJ71531.1"/>
    </source>
</evidence>
<dbReference type="KEGG" id="kst:KSMBR1_2443"/>
<dbReference type="PANTHER" id="PTHR19278:SF9">
    <property type="entry name" value="URIDINE 5'-MONOPHOSPHATE SYNTHASE"/>
    <property type="match status" value="1"/>
</dbReference>
<keyword evidence="4 6" id="KW-0808">Transferase</keyword>
<dbReference type="NCBIfam" id="TIGR00336">
    <property type="entry name" value="pyrE"/>
    <property type="match status" value="1"/>
</dbReference>
<dbReference type="GO" id="GO:0019856">
    <property type="term" value="P:pyrimidine nucleobase biosynthetic process"/>
    <property type="evidence" value="ECO:0007669"/>
    <property type="project" value="TreeGrafter"/>
</dbReference>
<feature type="domain" description="Phosphoribosyltransferase" evidence="7">
    <location>
        <begin position="136"/>
        <end position="214"/>
    </location>
</feature>
<dbReference type="RefSeq" id="WP_164995562.1">
    <property type="nucleotide sequence ID" value="NZ_CP049055.1"/>
</dbReference>
<keyword evidence="3 6" id="KW-0328">Glycosyltransferase</keyword>
<comment type="similarity">
    <text evidence="6">Belongs to the purine/pyrimidine phosphoribosyltransferase family. PyrE subfamily.</text>
</comment>
<name>Q1PWC9_KUEST</name>
<accession>Q1PWC9</accession>